<evidence type="ECO:0000313" key="3">
    <source>
        <dbReference type="EMBL" id="SMF97514.1"/>
    </source>
</evidence>
<dbReference type="AlphaFoldDB" id="A0A1Y6DBN2"/>
<dbReference type="Gene3D" id="3.30.1370.140">
    <property type="entry name" value="HupH hydrogenase expression protein, C-terminal domain"/>
    <property type="match status" value="2"/>
</dbReference>
<dbReference type="EMBL" id="FXAM01000003">
    <property type="protein sequence ID" value="SMF97514.1"/>
    <property type="molecule type" value="Genomic_DNA"/>
</dbReference>
<feature type="domain" description="HupH hydrogenase expression protein C-terminal" evidence="2">
    <location>
        <begin position="50"/>
        <end position="121"/>
    </location>
</feature>
<dbReference type="Proteomes" id="UP000192923">
    <property type="component" value="Unassembled WGS sequence"/>
</dbReference>
<dbReference type="OrthoDB" id="6560677at2"/>
<protein>
    <submittedName>
        <fullName evidence="3">Hydrogenase-1 operon protein HyaF</fullName>
    </submittedName>
</protein>
<gene>
    <name evidence="3" type="ORF">SAMN02949497_0082</name>
</gene>
<feature type="non-terminal residue" evidence="3">
    <location>
        <position position="255"/>
    </location>
</feature>
<dbReference type="InterPro" id="IPR006894">
    <property type="entry name" value="HupH_Hydgase_express_prot_C"/>
</dbReference>
<evidence type="ECO:0000313" key="4">
    <source>
        <dbReference type="Proteomes" id="UP000192923"/>
    </source>
</evidence>
<keyword evidence="4" id="KW-1185">Reference proteome</keyword>
<dbReference type="RefSeq" id="WP_085216759.1">
    <property type="nucleotide sequence ID" value="NZ_FXAM01000003.1"/>
</dbReference>
<evidence type="ECO:0000256" key="1">
    <source>
        <dbReference type="ARBA" id="ARBA00010832"/>
    </source>
</evidence>
<dbReference type="InterPro" id="IPR038527">
    <property type="entry name" value="HupH_C_sf"/>
</dbReference>
<evidence type="ECO:0000259" key="2">
    <source>
        <dbReference type="Pfam" id="PF04809"/>
    </source>
</evidence>
<dbReference type="Pfam" id="PF04809">
    <property type="entry name" value="HupH_C"/>
    <property type="match status" value="2"/>
</dbReference>
<dbReference type="STRING" id="1760988.SAMN02949497_0082"/>
<comment type="similarity">
    <text evidence="1">Belongs to the HupH/HyaF family.</text>
</comment>
<accession>A0A1Y6DBN2</accession>
<proteinExistence type="inferred from homology"/>
<feature type="domain" description="HupH hydrogenase expression protein C-terminal" evidence="2">
    <location>
        <begin position="162"/>
        <end position="254"/>
    </location>
</feature>
<name>A0A1Y6DBN2_9GAMM</name>
<sequence length="255" mass="27964">MKPFPIPVFGESPFPPQEEDEALAIVSPGEMAVFRMPLRRAPATREEEHAAAAVIAEFLARMDAQEIDGAEQPGFDLHGLPPGVIRVLNETLGEGEVSAKLGDRTEVQETAFAGIWRVRIAGPGNRFPIHWKPRPCRAGSANGPGVRPASRFRPPARFDERPALLAEILARAGRYREHGTGHVVNLTLLPMTPEDLAYLDAALGRGRGQPAIAGLWQLPDHRHRARRCVVGAVFQRRRHLDPQPLEIAAIPEVAL</sequence>
<organism evidence="3 4">
    <name type="scientific">Methylomagnum ishizawai</name>
    <dbReference type="NCBI Taxonomy" id="1760988"/>
    <lineage>
        <taxon>Bacteria</taxon>
        <taxon>Pseudomonadati</taxon>
        <taxon>Pseudomonadota</taxon>
        <taxon>Gammaproteobacteria</taxon>
        <taxon>Methylococcales</taxon>
        <taxon>Methylococcaceae</taxon>
        <taxon>Methylomagnum</taxon>
    </lineage>
</organism>
<reference evidence="3 4" key="1">
    <citation type="submission" date="2016-12" db="EMBL/GenBank/DDBJ databases">
        <authorList>
            <person name="Song W.-J."/>
            <person name="Kurnit D.M."/>
        </authorList>
    </citation>
    <scope>NUCLEOTIDE SEQUENCE [LARGE SCALE GENOMIC DNA]</scope>
    <source>
        <strain evidence="3 4">175</strain>
    </source>
</reference>